<dbReference type="AlphaFoldDB" id="A0A1Y6L380"/>
<keyword evidence="1" id="KW-0175">Coiled coil</keyword>
<feature type="region of interest" description="Disordered" evidence="2">
    <location>
        <begin position="118"/>
        <end position="152"/>
    </location>
</feature>
<reference evidence="3 4" key="1">
    <citation type="submission" date="2016-10" db="EMBL/GenBank/DDBJ databases">
        <authorList>
            <person name="Varghese N."/>
        </authorList>
    </citation>
    <scope>NUCLEOTIDE SEQUENCE [LARGE SCALE GENOMIC DNA]</scope>
</reference>
<organism evidence="3 4">
    <name type="scientific">Zymoseptoria tritici ST99CH_1A5</name>
    <dbReference type="NCBI Taxonomy" id="1276529"/>
    <lineage>
        <taxon>Eukaryota</taxon>
        <taxon>Fungi</taxon>
        <taxon>Dikarya</taxon>
        <taxon>Ascomycota</taxon>
        <taxon>Pezizomycotina</taxon>
        <taxon>Dothideomycetes</taxon>
        <taxon>Dothideomycetidae</taxon>
        <taxon>Mycosphaerellales</taxon>
        <taxon>Mycosphaerellaceae</taxon>
        <taxon>Zymoseptoria</taxon>
    </lineage>
</organism>
<dbReference type="PANTHER" id="PTHR40618">
    <property type="entry name" value="B-ZIP TRANSCRIPTION FACTOR (EUROFUNG)-RELATED"/>
    <property type="match status" value="1"/>
</dbReference>
<dbReference type="GO" id="GO:0003700">
    <property type="term" value="F:DNA-binding transcription factor activity"/>
    <property type="evidence" value="ECO:0007669"/>
    <property type="project" value="InterPro"/>
</dbReference>
<evidence type="ECO:0008006" key="5">
    <source>
        <dbReference type="Google" id="ProtNLM"/>
    </source>
</evidence>
<evidence type="ECO:0000256" key="1">
    <source>
        <dbReference type="SAM" id="Coils"/>
    </source>
</evidence>
<feature type="region of interest" description="Disordered" evidence="2">
    <location>
        <begin position="1"/>
        <end position="46"/>
    </location>
</feature>
<evidence type="ECO:0000256" key="2">
    <source>
        <dbReference type="SAM" id="MobiDB-lite"/>
    </source>
</evidence>
<dbReference type="EMBL" id="LT882676">
    <property type="protein sequence ID" value="SMY18923.1"/>
    <property type="molecule type" value="Genomic_DNA"/>
</dbReference>
<proteinExistence type="predicted"/>
<dbReference type="PANTHER" id="PTHR40618:SF1">
    <property type="entry name" value="B-ZIP TRANSCRIPTION FACTOR (EUROFUNG)"/>
    <property type="match status" value="1"/>
</dbReference>
<name>A0A1Y6L380_ZYMTR</name>
<dbReference type="CDD" id="cd14688">
    <property type="entry name" value="bZIP_YAP"/>
    <property type="match status" value="1"/>
</dbReference>
<evidence type="ECO:0000313" key="4">
    <source>
        <dbReference type="Proteomes" id="UP000215453"/>
    </source>
</evidence>
<feature type="compositionally biased region" description="Polar residues" evidence="2">
    <location>
        <begin position="132"/>
        <end position="146"/>
    </location>
</feature>
<protein>
    <recommendedName>
        <fullName evidence="5">BZIP domain-containing protein</fullName>
    </recommendedName>
</protein>
<feature type="region of interest" description="Disordered" evidence="2">
    <location>
        <begin position="184"/>
        <end position="203"/>
    </location>
</feature>
<gene>
    <name evidence="3" type="ORF">ZT1A5_G358</name>
</gene>
<feature type="compositionally biased region" description="Basic and acidic residues" evidence="2">
    <location>
        <begin position="24"/>
        <end position="46"/>
    </location>
</feature>
<evidence type="ECO:0000313" key="3">
    <source>
        <dbReference type="EMBL" id="SMY18923.1"/>
    </source>
</evidence>
<sequence length="536" mass="59716">MSPAVTSKRKRRSKSDDSEDVSGDESKKRGRPRVERPDGLAADRRRTQIRMAQRAYRQRKESTMDELRNQVSDLTSKLALLNKAFGRCREQLTLSGLRGDQAQLLRATAQQFDSIVGATDAQSDGGSPPALTDSSHASSAGSQPGEESSMGLTERSYVPYWLDKSTLGYEPAQATDHIGIGYQMQDRSDLPPTHDSSDQDQRMPDSYTTFRVEVPPEPQIMPSLRAARSYATKELTFGRYLHRAAIEKGYQLLLEPDRWPTSYERVFKLSLMSRDRNRLLAGMRRALSRTSLDDLDSDDSPLVHVGGAGTHYPRRDRFGTMRPRKKTWNLGIVGPQALAMLDDAAQSGLSVDMTVEIAGFEGEWFDPYDVEGYLAEKGINLDPASPYAVIELPDGSESPVSVPGDEFSRSSESVLPYDHEQLKYLNDYAAPDDIFGLSLEDLDMAGSGWAHAEPRTPLHLSDMDVVKQHQPLDMGVHSIPLKDRQKKTMIIDVAKFVKALIVTGRCLSRSPGYRRHEVDRALELAAFEPFPSVVPV</sequence>
<accession>A0A1Y6L380</accession>
<dbReference type="Proteomes" id="UP000215453">
    <property type="component" value="Chromosome 1"/>
</dbReference>
<dbReference type="Gene3D" id="1.20.5.170">
    <property type="match status" value="1"/>
</dbReference>
<feature type="coiled-coil region" evidence="1">
    <location>
        <begin position="57"/>
        <end position="84"/>
    </location>
</feature>
<dbReference type="SUPFAM" id="SSF57959">
    <property type="entry name" value="Leucine zipper domain"/>
    <property type="match status" value="1"/>
</dbReference>
<dbReference type="InterPro" id="IPR046347">
    <property type="entry name" value="bZIP_sf"/>
</dbReference>